<proteinExistence type="predicted"/>
<dbReference type="AlphaFoldDB" id="A0A8J2YD64"/>
<keyword evidence="7" id="KW-1185">Reference proteome</keyword>
<name>A0A8J2YD64_9BACL</name>
<dbReference type="InterPro" id="IPR036866">
    <property type="entry name" value="RibonucZ/Hydroxyglut_hydro"/>
</dbReference>
<protein>
    <submittedName>
        <fullName evidence="6">Putative metallo-hydrolase YqgX</fullName>
    </submittedName>
</protein>
<dbReference type="SUPFAM" id="SSF56281">
    <property type="entry name" value="Metallo-hydrolase/oxidoreductase"/>
    <property type="match status" value="1"/>
</dbReference>
<organism evidence="6 7">
    <name type="scientific">Marinithermofilum abyssi</name>
    <dbReference type="NCBI Taxonomy" id="1571185"/>
    <lineage>
        <taxon>Bacteria</taxon>
        <taxon>Bacillati</taxon>
        <taxon>Bacillota</taxon>
        <taxon>Bacilli</taxon>
        <taxon>Bacillales</taxon>
        <taxon>Thermoactinomycetaceae</taxon>
        <taxon>Marinithermofilum</taxon>
    </lineage>
</organism>
<reference evidence="6" key="2">
    <citation type="submission" date="2020-09" db="EMBL/GenBank/DDBJ databases">
        <authorList>
            <person name="Sun Q."/>
            <person name="Zhou Y."/>
        </authorList>
    </citation>
    <scope>NUCLEOTIDE SEQUENCE</scope>
    <source>
        <strain evidence="6">CGMCC 1.15179</strain>
    </source>
</reference>
<evidence type="ECO:0000256" key="2">
    <source>
        <dbReference type="ARBA" id="ARBA00022723"/>
    </source>
</evidence>
<keyword evidence="4" id="KW-0862">Zinc</keyword>
<evidence type="ECO:0000256" key="4">
    <source>
        <dbReference type="ARBA" id="ARBA00022833"/>
    </source>
</evidence>
<evidence type="ECO:0000313" key="7">
    <source>
        <dbReference type="Proteomes" id="UP000625210"/>
    </source>
</evidence>
<dbReference type="GO" id="GO:0016787">
    <property type="term" value="F:hydrolase activity"/>
    <property type="evidence" value="ECO:0007669"/>
    <property type="project" value="UniProtKB-KW"/>
</dbReference>
<dbReference type="InterPro" id="IPR001279">
    <property type="entry name" value="Metallo-B-lactamas"/>
</dbReference>
<evidence type="ECO:0000313" key="6">
    <source>
        <dbReference type="EMBL" id="GGE22792.1"/>
    </source>
</evidence>
<feature type="domain" description="Metallo-beta-lactamase" evidence="5">
    <location>
        <begin position="12"/>
        <end position="191"/>
    </location>
</feature>
<dbReference type="SMART" id="SM00849">
    <property type="entry name" value="Lactamase_B"/>
    <property type="match status" value="1"/>
</dbReference>
<evidence type="ECO:0000256" key="1">
    <source>
        <dbReference type="ARBA" id="ARBA00001947"/>
    </source>
</evidence>
<dbReference type="PANTHER" id="PTHR46233">
    <property type="entry name" value="HYDROXYACYLGLUTATHIONE HYDROLASE GLOC"/>
    <property type="match status" value="1"/>
</dbReference>
<keyword evidence="3" id="KW-0378">Hydrolase</keyword>
<dbReference type="RefSeq" id="WP_188648329.1">
    <property type="nucleotide sequence ID" value="NZ_BMHQ01000009.1"/>
</dbReference>
<dbReference type="GO" id="GO:0046872">
    <property type="term" value="F:metal ion binding"/>
    <property type="evidence" value="ECO:0007669"/>
    <property type="project" value="UniProtKB-KW"/>
</dbReference>
<sequence>MHVETFTLGPVMTNCYLLYKASGGEGLVIDPGSGPEKLLHRIRELDLSIQAVLLTHAHFDHIGGLEEVRQETGAPVYVHQEETEWLTDPRLNGSGLFPGVEPVTCREADHVLKGGETLSFLGHTFEVVHTPGHSPGSVTYVLPNQVYSGDVLFAGSIGRTDLPGGDYETLMRSIHDVLMELPEETTVYSGHGPVTTIGREQETNPYVTGMLG</sequence>
<reference evidence="6" key="1">
    <citation type="journal article" date="2014" name="Int. J. Syst. Evol. Microbiol.">
        <title>Complete genome sequence of Corynebacterium casei LMG S-19264T (=DSM 44701T), isolated from a smear-ripened cheese.</title>
        <authorList>
            <consortium name="US DOE Joint Genome Institute (JGI-PGF)"/>
            <person name="Walter F."/>
            <person name="Albersmeier A."/>
            <person name="Kalinowski J."/>
            <person name="Ruckert C."/>
        </authorList>
    </citation>
    <scope>NUCLEOTIDE SEQUENCE</scope>
    <source>
        <strain evidence="6">CGMCC 1.15179</strain>
    </source>
</reference>
<comment type="caution">
    <text evidence="6">The sequence shown here is derived from an EMBL/GenBank/DDBJ whole genome shotgun (WGS) entry which is preliminary data.</text>
</comment>
<dbReference type="PANTHER" id="PTHR46233:SF3">
    <property type="entry name" value="HYDROXYACYLGLUTATHIONE HYDROLASE GLOC"/>
    <property type="match status" value="1"/>
</dbReference>
<dbReference type="InterPro" id="IPR051453">
    <property type="entry name" value="MBL_Glyoxalase_II"/>
</dbReference>
<comment type="cofactor">
    <cofactor evidence="1">
        <name>Zn(2+)</name>
        <dbReference type="ChEBI" id="CHEBI:29105"/>
    </cofactor>
</comment>
<dbReference type="Proteomes" id="UP000625210">
    <property type="component" value="Unassembled WGS sequence"/>
</dbReference>
<accession>A0A8J2YD64</accession>
<dbReference type="Pfam" id="PF00753">
    <property type="entry name" value="Lactamase_B"/>
    <property type="match status" value="1"/>
</dbReference>
<dbReference type="CDD" id="cd06262">
    <property type="entry name" value="metallo-hydrolase-like_MBL-fold"/>
    <property type="match status" value="1"/>
</dbReference>
<dbReference type="EMBL" id="BMHQ01000009">
    <property type="protein sequence ID" value="GGE22792.1"/>
    <property type="molecule type" value="Genomic_DNA"/>
</dbReference>
<evidence type="ECO:0000259" key="5">
    <source>
        <dbReference type="SMART" id="SM00849"/>
    </source>
</evidence>
<dbReference type="Gene3D" id="3.60.15.10">
    <property type="entry name" value="Ribonuclease Z/Hydroxyacylglutathione hydrolase-like"/>
    <property type="match status" value="1"/>
</dbReference>
<gene>
    <name evidence="6" type="primary">yqgX</name>
    <name evidence="6" type="ORF">GCM10011571_26080</name>
</gene>
<keyword evidence="2" id="KW-0479">Metal-binding</keyword>
<evidence type="ECO:0000256" key="3">
    <source>
        <dbReference type="ARBA" id="ARBA00022801"/>
    </source>
</evidence>